<dbReference type="Pfam" id="PF00593">
    <property type="entry name" value="TonB_dep_Rec_b-barrel"/>
    <property type="match status" value="1"/>
</dbReference>
<dbReference type="PANTHER" id="PTHR30069">
    <property type="entry name" value="TONB-DEPENDENT OUTER MEMBRANE RECEPTOR"/>
    <property type="match status" value="1"/>
</dbReference>
<evidence type="ECO:0000256" key="3">
    <source>
        <dbReference type="ARBA" id="ARBA00022452"/>
    </source>
</evidence>
<dbReference type="EMBL" id="JRMP02000002">
    <property type="protein sequence ID" value="TLD95526.1"/>
    <property type="molecule type" value="Genomic_DNA"/>
</dbReference>
<evidence type="ECO:0000313" key="15">
    <source>
        <dbReference type="EMBL" id="TLD95526.1"/>
    </source>
</evidence>
<dbReference type="GO" id="GO:0044718">
    <property type="term" value="P:siderophore transmembrane transport"/>
    <property type="evidence" value="ECO:0007669"/>
    <property type="project" value="TreeGrafter"/>
</dbReference>
<organism evidence="15 16">
    <name type="scientific">Helicobacter saguini</name>
    <dbReference type="NCBI Taxonomy" id="1548018"/>
    <lineage>
        <taxon>Bacteria</taxon>
        <taxon>Pseudomonadati</taxon>
        <taxon>Campylobacterota</taxon>
        <taxon>Epsilonproteobacteria</taxon>
        <taxon>Campylobacterales</taxon>
        <taxon>Helicobacteraceae</taxon>
        <taxon>Helicobacter</taxon>
    </lineage>
</organism>
<evidence type="ECO:0000256" key="6">
    <source>
        <dbReference type="ARBA" id="ARBA00023065"/>
    </source>
</evidence>
<feature type="region of interest" description="Disordered" evidence="12">
    <location>
        <begin position="90"/>
        <end position="135"/>
    </location>
</feature>
<keyword evidence="8 10" id="KW-0472">Membrane</keyword>
<feature type="compositionally biased region" description="Low complexity" evidence="12">
    <location>
        <begin position="97"/>
        <end position="107"/>
    </location>
</feature>
<evidence type="ECO:0000256" key="4">
    <source>
        <dbReference type="ARBA" id="ARBA00022692"/>
    </source>
</evidence>
<dbReference type="Proteomes" id="UP000029714">
    <property type="component" value="Unassembled WGS sequence"/>
</dbReference>
<dbReference type="GO" id="GO:0009279">
    <property type="term" value="C:cell outer membrane"/>
    <property type="evidence" value="ECO:0007669"/>
    <property type="project" value="UniProtKB-SubCell"/>
</dbReference>
<evidence type="ECO:0000256" key="7">
    <source>
        <dbReference type="ARBA" id="ARBA00023077"/>
    </source>
</evidence>
<evidence type="ECO:0000259" key="14">
    <source>
        <dbReference type="Pfam" id="PF07715"/>
    </source>
</evidence>
<evidence type="ECO:0000256" key="11">
    <source>
        <dbReference type="RuleBase" id="RU003357"/>
    </source>
</evidence>
<evidence type="ECO:0000256" key="1">
    <source>
        <dbReference type="ARBA" id="ARBA00004571"/>
    </source>
</evidence>
<proteinExistence type="inferred from homology"/>
<keyword evidence="7 11" id="KW-0798">TonB box</keyword>
<keyword evidence="15" id="KW-0675">Receptor</keyword>
<reference evidence="15 16" key="1">
    <citation type="journal article" date="2014" name="Genome Announc.">
        <title>Draft genome sequences of eight enterohepatic helicobacter species isolated from both laboratory and wild rodents.</title>
        <authorList>
            <person name="Sheh A."/>
            <person name="Shen Z."/>
            <person name="Fox J.G."/>
        </authorList>
    </citation>
    <scope>NUCLEOTIDE SEQUENCE [LARGE SCALE GENOMIC DNA]</scope>
    <source>
        <strain evidence="15 16">MIT 97-6194</strain>
    </source>
</reference>
<evidence type="ECO:0000256" key="9">
    <source>
        <dbReference type="ARBA" id="ARBA00023237"/>
    </source>
</evidence>
<accession>A0A4U8T7A6</accession>
<dbReference type="AlphaFoldDB" id="A0A4U8T7A6"/>
<dbReference type="RefSeq" id="WP_034573322.1">
    <property type="nucleotide sequence ID" value="NZ_JRMP02000002.1"/>
</dbReference>
<dbReference type="GO" id="GO:0015344">
    <property type="term" value="F:siderophore uptake transmembrane transporter activity"/>
    <property type="evidence" value="ECO:0007669"/>
    <property type="project" value="TreeGrafter"/>
</dbReference>
<comment type="similarity">
    <text evidence="10 11">Belongs to the TonB-dependent receptor family.</text>
</comment>
<evidence type="ECO:0000256" key="8">
    <source>
        <dbReference type="ARBA" id="ARBA00023136"/>
    </source>
</evidence>
<dbReference type="OrthoDB" id="5389752at2"/>
<feature type="compositionally biased region" description="Low complexity" evidence="12">
    <location>
        <begin position="116"/>
        <end position="133"/>
    </location>
</feature>
<evidence type="ECO:0000259" key="13">
    <source>
        <dbReference type="Pfam" id="PF00593"/>
    </source>
</evidence>
<evidence type="ECO:0000256" key="12">
    <source>
        <dbReference type="SAM" id="MobiDB-lite"/>
    </source>
</evidence>
<dbReference type="InterPro" id="IPR012910">
    <property type="entry name" value="Plug_dom"/>
</dbReference>
<gene>
    <name evidence="15" type="ORF">LS64_001295</name>
</gene>
<feature type="domain" description="TonB-dependent receptor plug" evidence="14">
    <location>
        <begin position="158"/>
        <end position="268"/>
    </location>
</feature>
<name>A0A4U8T7A6_9HELI</name>
<protein>
    <submittedName>
        <fullName evidence="15">TonB-dependent receptor</fullName>
    </submittedName>
</protein>
<reference evidence="15 16" key="2">
    <citation type="journal article" date="2016" name="Infect. Immun.">
        <title>Helicobacter saguini, a Novel Helicobacter Isolated from Cotton-Top Tamarins with Ulcerative Colitis, Has Proinflammatory Properties and Induces Typhlocolitis and Dysplasia in Gnotobiotic IL-10-/- Mice.</title>
        <authorList>
            <person name="Shen Z."/>
            <person name="Mannion A."/>
            <person name="Whary M.T."/>
            <person name="Muthupalani S."/>
            <person name="Sheh A."/>
            <person name="Feng Y."/>
            <person name="Gong G."/>
            <person name="Vandamme P."/>
            <person name="Holcombe H.R."/>
            <person name="Paster B.J."/>
            <person name="Fox J.G."/>
        </authorList>
    </citation>
    <scope>NUCLEOTIDE SEQUENCE [LARGE SCALE GENOMIC DNA]</scope>
    <source>
        <strain evidence="15 16">MIT 97-6194</strain>
    </source>
</reference>
<dbReference type="PANTHER" id="PTHR30069:SF53">
    <property type="entry name" value="COLICIN I RECEPTOR-RELATED"/>
    <property type="match status" value="1"/>
</dbReference>
<comment type="caution">
    <text evidence="15">The sequence shown here is derived from an EMBL/GenBank/DDBJ whole genome shotgun (WGS) entry which is preliminary data.</text>
</comment>
<keyword evidence="4 10" id="KW-0812">Transmembrane</keyword>
<dbReference type="Gene3D" id="2.40.170.20">
    <property type="entry name" value="TonB-dependent receptor, beta-barrel domain"/>
    <property type="match status" value="1"/>
</dbReference>
<keyword evidence="2 10" id="KW-0813">Transport</keyword>
<dbReference type="InterPro" id="IPR000531">
    <property type="entry name" value="Beta-barrel_TonB"/>
</dbReference>
<dbReference type="InterPro" id="IPR036942">
    <property type="entry name" value="Beta-barrel_TonB_sf"/>
</dbReference>
<keyword evidence="16" id="KW-1185">Reference proteome</keyword>
<dbReference type="Pfam" id="PF07715">
    <property type="entry name" value="Plug"/>
    <property type="match status" value="1"/>
</dbReference>
<dbReference type="Gene3D" id="2.170.130.10">
    <property type="entry name" value="TonB-dependent receptor, plug domain"/>
    <property type="match status" value="1"/>
</dbReference>
<evidence type="ECO:0000256" key="5">
    <source>
        <dbReference type="ARBA" id="ARBA00022729"/>
    </source>
</evidence>
<keyword evidence="6" id="KW-0406">Ion transport</keyword>
<dbReference type="InterPro" id="IPR039426">
    <property type="entry name" value="TonB-dep_rcpt-like"/>
</dbReference>
<evidence type="ECO:0000256" key="2">
    <source>
        <dbReference type="ARBA" id="ARBA00022448"/>
    </source>
</evidence>
<keyword evidence="3 10" id="KW-1134">Transmembrane beta strand</keyword>
<keyword evidence="9 10" id="KW-0998">Cell outer membrane</keyword>
<comment type="subcellular location">
    <subcellularLocation>
        <location evidence="1 10">Cell outer membrane</location>
        <topology evidence="1 10">Multi-pass membrane protein</topology>
    </subcellularLocation>
</comment>
<dbReference type="CDD" id="cd01347">
    <property type="entry name" value="ligand_gated_channel"/>
    <property type="match status" value="1"/>
</dbReference>
<keyword evidence="5" id="KW-0732">Signal</keyword>
<dbReference type="InterPro" id="IPR037066">
    <property type="entry name" value="Plug_dom_sf"/>
</dbReference>
<dbReference type="PROSITE" id="PS52016">
    <property type="entry name" value="TONB_DEPENDENT_REC_3"/>
    <property type="match status" value="1"/>
</dbReference>
<feature type="domain" description="TonB-dependent receptor-like beta-barrel" evidence="13">
    <location>
        <begin position="380"/>
        <end position="854"/>
    </location>
</feature>
<evidence type="ECO:0000256" key="10">
    <source>
        <dbReference type="PROSITE-ProRule" id="PRU01360"/>
    </source>
</evidence>
<dbReference type="SUPFAM" id="SSF56935">
    <property type="entry name" value="Porins"/>
    <property type="match status" value="1"/>
</dbReference>
<sequence>MANIESNLRDSKDSITLASLDSKNIESSHVDSIKLASADTKSNDRILSLNGKIDSTITLANNIESNSQTHTHRPIYNTESNKILTLADNETSQNIESSTQTPQSPSQDSNTGQNISQDSNNTQSNAQNSTQTTDAKKSYKLESVVVSASGNEQEYTLAPASISVVSPKEIQTRPFRDLAEALQNVPGVSIDDNVTKTGGYGISIRGMGSSYTLILIDGKRVNADSSLFPNGFGDSQTSFMPPLSAIERIEVIRGPASTLYGSDAIGGVVNIITKKNFSKWGVSASYDYTFQEKRPFGNTQRFQFFSAGPLNSAKNMGLMLRGSVYTRDGVTTADLAVSPTNTGALGSNGTIQNSSLTAGAIVGSAPGRVYNVGGRFLWNSQSYTGSKPTHSAYLDLDYSQQNYDNSLGLVMSNRNANSFNITWSDEMFKRRSGYEKKYNIYRGNVVLSHTGHYIDNVDSILAKLSSDTSLIYNVMNNDGRTVAYTAVTGAGGTADTTNYISSVNGVTSGDSRELFSNDIILDSKANAFLNIAKWFNINATLGGRYWFNSFNDKLLQLSTNSSFKYQHIGALYGEAEFGFLDRIFLTAGIRGNFNSLFGANISPRFYISYNAIDSWLTIKGGISTGYKSPALNNLIPEIVSLSGSGQAPTYGNPNLVPESSINYELSFLSDNEWFSASITGFFIQFNNKITQVGGLAGGITNGSVVPIPGSPTCNAGPNYGCSYYDNAGKAISYGIEIFASMKPLSLWLGYLSANAAYTWNYTEITQDNTASDVGTPFNDVPLHSFNASINYDFKNYGFYLREEIKAGIWRGNPSVANSAAAALGEYYKPYFLTHLGGYYSFNEKFRLNAAIYNLFDFNFIQYTAYGTNNASYENAFNYVREGRRYYIGITMDF</sequence>
<evidence type="ECO:0000313" key="16">
    <source>
        <dbReference type="Proteomes" id="UP000029714"/>
    </source>
</evidence>
<dbReference type="STRING" id="1548018.LS64_12030"/>